<dbReference type="InterPro" id="IPR005583">
    <property type="entry name" value="YaaA"/>
</dbReference>
<reference evidence="1 2" key="1">
    <citation type="submission" date="2018-10" db="EMBL/GenBank/DDBJ databases">
        <title>Kocuria sp. M5W7-7, whole genome shotgun sequence.</title>
        <authorList>
            <person name="Tuo L."/>
        </authorList>
    </citation>
    <scope>NUCLEOTIDE SEQUENCE [LARGE SCALE GENOMIC DNA]</scope>
    <source>
        <strain evidence="1 2">M5W7-7</strain>
    </source>
</reference>
<name>A0A3N3ZMI7_9MICC</name>
<gene>
    <name evidence="1" type="ORF">EDL96_12165</name>
</gene>
<proteinExistence type="predicted"/>
<protein>
    <submittedName>
        <fullName evidence="1">Peroxide stress protein YaaA</fullName>
    </submittedName>
</protein>
<evidence type="ECO:0000313" key="1">
    <source>
        <dbReference type="EMBL" id="ROZ61882.1"/>
    </source>
</evidence>
<dbReference type="Proteomes" id="UP000270616">
    <property type="component" value="Unassembled WGS sequence"/>
</dbReference>
<dbReference type="Pfam" id="PF03883">
    <property type="entry name" value="H2O2_YaaD"/>
    <property type="match status" value="1"/>
</dbReference>
<accession>A0A3N3ZMI7</accession>
<dbReference type="AlphaFoldDB" id="A0A3N3ZMI7"/>
<dbReference type="PANTHER" id="PTHR30283">
    <property type="entry name" value="PEROXIDE STRESS RESPONSE PROTEIN YAAA"/>
    <property type="match status" value="1"/>
</dbReference>
<dbReference type="PANTHER" id="PTHR30283:SF4">
    <property type="entry name" value="PEROXIDE STRESS RESISTANCE PROTEIN YAAA"/>
    <property type="match status" value="1"/>
</dbReference>
<dbReference type="GO" id="GO:0033194">
    <property type="term" value="P:response to hydroperoxide"/>
    <property type="evidence" value="ECO:0007669"/>
    <property type="project" value="TreeGrafter"/>
</dbReference>
<organism evidence="1 2">
    <name type="scientific">Kocuria soli</name>
    <dbReference type="NCBI Taxonomy" id="2485125"/>
    <lineage>
        <taxon>Bacteria</taxon>
        <taxon>Bacillati</taxon>
        <taxon>Actinomycetota</taxon>
        <taxon>Actinomycetes</taxon>
        <taxon>Micrococcales</taxon>
        <taxon>Micrococcaceae</taxon>
        <taxon>Kocuria</taxon>
    </lineage>
</organism>
<keyword evidence="2" id="KW-1185">Reference proteome</keyword>
<dbReference type="GO" id="GO:0005829">
    <property type="term" value="C:cytosol"/>
    <property type="evidence" value="ECO:0007669"/>
    <property type="project" value="TreeGrafter"/>
</dbReference>
<comment type="caution">
    <text evidence="1">The sequence shown here is derived from an EMBL/GenBank/DDBJ whole genome shotgun (WGS) entry which is preliminary data.</text>
</comment>
<dbReference type="EMBL" id="RKMF01000017">
    <property type="protein sequence ID" value="ROZ61882.1"/>
    <property type="molecule type" value="Genomic_DNA"/>
</dbReference>
<evidence type="ECO:0000313" key="2">
    <source>
        <dbReference type="Proteomes" id="UP000270616"/>
    </source>
</evidence>
<sequence>MDRIERVLILLPPSETKTAPTTGDPVNLAELSWPQLTAARERALKALVKVSGQRNAMTVLGVGSSLEQEVLRNQNLSSAPTAPALEVYNGVLYDALSRNSFTPAQRATAEQSIVIMSALWGALRPTDRIPAYRLSGSTALRGLGKSGGLKMSTYWKPHLAEVLGGEAGEQLIVDCRSSTYASAFDAPKQNTVTVKVVQPVHGRRKVVSHNAKHTRGELARHLIGYEAQGATVRTAEDLRAVAGQRWTVELAEPSAKKAGELTVVLPEQG</sequence>